<evidence type="ECO:0000313" key="2">
    <source>
        <dbReference type="EMBL" id="EFX70738.1"/>
    </source>
</evidence>
<keyword evidence="3" id="KW-1185">Reference proteome</keyword>
<dbReference type="InParanoid" id="E9HC18"/>
<dbReference type="KEGG" id="dpx:DAPPUDRAFT_309314"/>
<sequence>MIQLSTLNMGCRFSRITAYERVKQANSNQTMRKHRGNSNQSTKLKSIRIKQRLNKNQCF</sequence>
<dbReference type="HOGENOM" id="CLU_2963145_0_0_1"/>
<proteinExistence type="predicted"/>
<evidence type="ECO:0000256" key="1">
    <source>
        <dbReference type="SAM" id="MobiDB-lite"/>
    </source>
</evidence>
<name>E9HC18_DAPPU</name>
<accession>E9HC18</accession>
<feature type="region of interest" description="Disordered" evidence="1">
    <location>
        <begin position="24"/>
        <end position="46"/>
    </location>
</feature>
<reference evidence="2 3" key="1">
    <citation type="journal article" date="2011" name="Science">
        <title>The ecoresponsive genome of Daphnia pulex.</title>
        <authorList>
            <person name="Colbourne J.K."/>
            <person name="Pfrender M.E."/>
            <person name="Gilbert D."/>
            <person name="Thomas W.K."/>
            <person name="Tucker A."/>
            <person name="Oakley T.H."/>
            <person name="Tokishita S."/>
            <person name="Aerts A."/>
            <person name="Arnold G.J."/>
            <person name="Basu M.K."/>
            <person name="Bauer D.J."/>
            <person name="Caceres C.E."/>
            <person name="Carmel L."/>
            <person name="Casola C."/>
            <person name="Choi J.H."/>
            <person name="Detter J.C."/>
            <person name="Dong Q."/>
            <person name="Dusheyko S."/>
            <person name="Eads B.D."/>
            <person name="Frohlich T."/>
            <person name="Geiler-Samerotte K.A."/>
            <person name="Gerlach D."/>
            <person name="Hatcher P."/>
            <person name="Jogdeo S."/>
            <person name="Krijgsveld J."/>
            <person name="Kriventseva E.V."/>
            <person name="Kultz D."/>
            <person name="Laforsch C."/>
            <person name="Lindquist E."/>
            <person name="Lopez J."/>
            <person name="Manak J.R."/>
            <person name="Muller J."/>
            <person name="Pangilinan J."/>
            <person name="Patwardhan R.P."/>
            <person name="Pitluck S."/>
            <person name="Pritham E.J."/>
            <person name="Rechtsteiner A."/>
            <person name="Rho M."/>
            <person name="Rogozin I.B."/>
            <person name="Sakarya O."/>
            <person name="Salamov A."/>
            <person name="Schaack S."/>
            <person name="Shapiro H."/>
            <person name="Shiga Y."/>
            <person name="Skalitzky C."/>
            <person name="Smith Z."/>
            <person name="Souvorov A."/>
            <person name="Sung W."/>
            <person name="Tang Z."/>
            <person name="Tsuchiya D."/>
            <person name="Tu H."/>
            <person name="Vos H."/>
            <person name="Wang M."/>
            <person name="Wolf Y.I."/>
            <person name="Yamagata H."/>
            <person name="Yamada T."/>
            <person name="Ye Y."/>
            <person name="Shaw J.R."/>
            <person name="Andrews J."/>
            <person name="Crease T.J."/>
            <person name="Tang H."/>
            <person name="Lucas S.M."/>
            <person name="Robertson H.M."/>
            <person name="Bork P."/>
            <person name="Koonin E.V."/>
            <person name="Zdobnov E.M."/>
            <person name="Grigoriev I.V."/>
            <person name="Lynch M."/>
            <person name="Boore J.L."/>
        </authorList>
    </citation>
    <scope>NUCLEOTIDE SEQUENCE [LARGE SCALE GENOMIC DNA]</scope>
</reference>
<organism evidence="2 3">
    <name type="scientific">Daphnia pulex</name>
    <name type="common">Water flea</name>
    <dbReference type="NCBI Taxonomy" id="6669"/>
    <lineage>
        <taxon>Eukaryota</taxon>
        <taxon>Metazoa</taxon>
        <taxon>Ecdysozoa</taxon>
        <taxon>Arthropoda</taxon>
        <taxon>Crustacea</taxon>
        <taxon>Branchiopoda</taxon>
        <taxon>Diplostraca</taxon>
        <taxon>Cladocera</taxon>
        <taxon>Anomopoda</taxon>
        <taxon>Daphniidae</taxon>
        <taxon>Daphnia</taxon>
    </lineage>
</organism>
<gene>
    <name evidence="2" type="ORF">DAPPUDRAFT_309314</name>
</gene>
<dbReference type="EMBL" id="GL732618">
    <property type="protein sequence ID" value="EFX70738.1"/>
    <property type="molecule type" value="Genomic_DNA"/>
</dbReference>
<protein>
    <submittedName>
        <fullName evidence="2">Uncharacterized protein</fullName>
    </submittedName>
</protein>
<dbReference type="Proteomes" id="UP000000305">
    <property type="component" value="Unassembled WGS sequence"/>
</dbReference>
<dbReference type="AlphaFoldDB" id="E9HC18"/>
<evidence type="ECO:0000313" key="3">
    <source>
        <dbReference type="Proteomes" id="UP000000305"/>
    </source>
</evidence>